<sequence length="392" mass="43483">MSASTPKQTLAFFGATGGVCNTTLALALKAGYHCTALARTPQKLADMLQIANNVPSKVLDEYLTIYAGDIKDVPAISQTLLNPQDASRLVDTIVFGIGSYPKFQWSLLQPITLQDTKVCEDGTRSIFHAISSLAKQGIASTSTGTRPLFVSISTTGITTKTRDVPLFLVPLYHWTLHVPHMDKQKAEQLLINDHNQHIRDCVVVRPTLMTDAEPKGVHALRIGWEWKGEETEKDGVKEAGPQLGWSVGRKDVGGFLFEKVLCEGGWEGRCHIQTLAAHLCPSPSIKHVVFYDPHFHPLWEFETPEAKVDISSVTESDDSTEAAAYSELEGTPFQGSIVPKYHGSWTIKFEDTVHGKLNTREVRMILLEYTPGIQMRTIKPESWMLEERGKKS</sequence>
<dbReference type="PANTHER" id="PTHR15020">
    <property type="entry name" value="FLAVIN REDUCTASE-RELATED"/>
    <property type="match status" value="1"/>
</dbReference>
<dbReference type="InterPro" id="IPR036291">
    <property type="entry name" value="NAD(P)-bd_dom_sf"/>
</dbReference>
<keyword evidence="3" id="KW-1185">Reference proteome</keyword>
<dbReference type="PANTHER" id="PTHR15020:SF50">
    <property type="entry name" value="UPF0659 PROTEIN YMR090W"/>
    <property type="match status" value="1"/>
</dbReference>
<accession>A0A163LSV8</accession>
<evidence type="ECO:0000256" key="1">
    <source>
        <dbReference type="ARBA" id="ARBA00038376"/>
    </source>
</evidence>
<gene>
    <name evidence="2" type="ORF">ST47_g773</name>
</gene>
<protein>
    <submittedName>
        <fullName evidence="2">Uncharacterized protein</fullName>
    </submittedName>
</protein>
<dbReference type="Proteomes" id="UP000076837">
    <property type="component" value="Unassembled WGS sequence"/>
</dbReference>
<dbReference type="SUPFAM" id="SSF51735">
    <property type="entry name" value="NAD(P)-binding Rossmann-fold domains"/>
    <property type="match status" value="1"/>
</dbReference>
<name>A0A163LSV8_DIDRA</name>
<evidence type="ECO:0000313" key="2">
    <source>
        <dbReference type="EMBL" id="KZM28089.1"/>
    </source>
</evidence>
<organism evidence="2 3">
    <name type="scientific">Didymella rabiei</name>
    <name type="common">Chickpea ascochyta blight fungus</name>
    <name type="synonym">Mycosphaerella rabiei</name>
    <dbReference type="NCBI Taxonomy" id="5454"/>
    <lineage>
        <taxon>Eukaryota</taxon>
        <taxon>Fungi</taxon>
        <taxon>Dikarya</taxon>
        <taxon>Ascomycota</taxon>
        <taxon>Pezizomycotina</taxon>
        <taxon>Dothideomycetes</taxon>
        <taxon>Pleosporomycetidae</taxon>
        <taxon>Pleosporales</taxon>
        <taxon>Pleosporineae</taxon>
        <taxon>Didymellaceae</taxon>
        <taxon>Ascochyta</taxon>
    </lineage>
</organism>
<evidence type="ECO:0000313" key="3">
    <source>
        <dbReference type="Proteomes" id="UP000076837"/>
    </source>
</evidence>
<comment type="caution">
    <text evidence="2">The sequence shown here is derived from an EMBL/GenBank/DDBJ whole genome shotgun (WGS) entry which is preliminary data.</text>
</comment>
<comment type="similarity">
    <text evidence="1">Belongs to the avfA family.</text>
</comment>
<reference evidence="2 3" key="1">
    <citation type="journal article" date="2016" name="Sci. Rep.">
        <title>Draft genome sequencing and secretome analysis of fungal phytopathogen Ascochyta rabiei provides insight into the necrotrophic effector repertoire.</title>
        <authorList>
            <person name="Verma S."/>
            <person name="Gazara R.K."/>
            <person name="Nizam S."/>
            <person name="Parween S."/>
            <person name="Chattopadhyay D."/>
            <person name="Verma P.K."/>
        </authorList>
    </citation>
    <scope>NUCLEOTIDE SEQUENCE [LARGE SCALE GENOMIC DNA]</scope>
    <source>
        <strain evidence="2 3">ArDII</strain>
    </source>
</reference>
<dbReference type="OrthoDB" id="63935at2759"/>
<proteinExistence type="inferred from homology"/>
<dbReference type="AlphaFoldDB" id="A0A163LSV8"/>
<dbReference type="Gene3D" id="3.40.50.720">
    <property type="entry name" value="NAD(P)-binding Rossmann-like Domain"/>
    <property type="match status" value="1"/>
</dbReference>
<dbReference type="EMBL" id="JYNV01000036">
    <property type="protein sequence ID" value="KZM28089.1"/>
    <property type="molecule type" value="Genomic_DNA"/>
</dbReference>